<dbReference type="AlphaFoldDB" id="A0A929RSL8"/>
<dbReference type="InterPro" id="IPR015402">
    <property type="entry name" value="DUF1980"/>
</dbReference>
<feature type="compositionally biased region" description="Low complexity" evidence="1">
    <location>
        <begin position="82"/>
        <end position="93"/>
    </location>
</feature>
<evidence type="ECO:0000313" key="3">
    <source>
        <dbReference type="EMBL" id="MBF0967439.1"/>
    </source>
</evidence>
<accession>A0A929RSL8</accession>
<dbReference type="InterPro" id="IPR048447">
    <property type="entry name" value="DUF1980_C"/>
</dbReference>
<evidence type="ECO:0000256" key="1">
    <source>
        <dbReference type="SAM" id="MobiDB-lite"/>
    </source>
</evidence>
<feature type="domain" description="DUF1980" evidence="2">
    <location>
        <begin position="104"/>
        <end position="223"/>
    </location>
</feature>
<feature type="region of interest" description="Disordered" evidence="1">
    <location>
        <begin position="1"/>
        <end position="22"/>
    </location>
</feature>
<name>A0A929RSL8_9ACTO</name>
<sequence length="234" mass="23735">SLALSSRLGAGEGAHGQGSASSRRGLTRCVVAVLAALVLILPFRVSPSELASTTLSARAADAGDEAGAGTDEQAEESPTEDPASAGAGSQSAGQSGGPSGAGAQASSSGTLELTTENFAAQVEELSSHGKAHEGQRVELTGFVMSEASARGQASIPRLTSEESFAVARMAIWCCAADAYAVGFVVRWDGPVPAADSWVHVVGTLRLRGNKALVIEADSVEVTSAPDPEFVVQQR</sequence>
<feature type="region of interest" description="Disordered" evidence="1">
    <location>
        <begin position="61"/>
        <end position="110"/>
    </location>
</feature>
<comment type="caution">
    <text evidence="3">The sequence shown here is derived from an EMBL/GenBank/DDBJ whole genome shotgun (WGS) entry which is preliminary data.</text>
</comment>
<evidence type="ECO:0000313" key="4">
    <source>
        <dbReference type="Proteomes" id="UP000759246"/>
    </source>
</evidence>
<proteinExistence type="predicted"/>
<dbReference type="InterPro" id="IPR052955">
    <property type="entry name" value="UPF0703_membrane_permease"/>
</dbReference>
<evidence type="ECO:0000259" key="2">
    <source>
        <dbReference type="Pfam" id="PF21537"/>
    </source>
</evidence>
<feature type="compositionally biased region" description="Low complexity" evidence="1">
    <location>
        <begin position="61"/>
        <end position="71"/>
    </location>
</feature>
<dbReference type="EMBL" id="JABZGF010000482">
    <property type="protein sequence ID" value="MBF0967439.1"/>
    <property type="molecule type" value="Genomic_DNA"/>
</dbReference>
<dbReference type="PANTHER" id="PTHR40047">
    <property type="entry name" value="UPF0703 PROTEIN YCGQ"/>
    <property type="match status" value="1"/>
</dbReference>
<dbReference type="Proteomes" id="UP000759246">
    <property type="component" value="Unassembled WGS sequence"/>
</dbReference>
<organism evidence="3 4">
    <name type="scientific">Actinomyces bouchesdurhonensis</name>
    <dbReference type="NCBI Taxonomy" id="1852361"/>
    <lineage>
        <taxon>Bacteria</taxon>
        <taxon>Bacillati</taxon>
        <taxon>Actinomycetota</taxon>
        <taxon>Actinomycetes</taxon>
        <taxon>Actinomycetales</taxon>
        <taxon>Actinomycetaceae</taxon>
        <taxon>Actinomyces</taxon>
    </lineage>
</organism>
<dbReference type="Pfam" id="PF21537">
    <property type="entry name" value="DUF1980_C"/>
    <property type="match status" value="1"/>
</dbReference>
<dbReference type="NCBIfam" id="TIGR03943">
    <property type="entry name" value="TIGR03943 family putative permease subunit"/>
    <property type="match status" value="1"/>
</dbReference>
<feature type="non-terminal residue" evidence="3">
    <location>
        <position position="1"/>
    </location>
</feature>
<protein>
    <submittedName>
        <fullName evidence="3">TIGR03943 family protein</fullName>
    </submittedName>
</protein>
<reference evidence="3" key="1">
    <citation type="submission" date="2020-04" db="EMBL/GenBank/DDBJ databases">
        <title>Deep metagenomics examines the oral microbiome during advanced dental caries in children, revealing novel taxa and co-occurrences with host molecules.</title>
        <authorList>
            <person name="Baker J.L."/>
            <person name="Morton J.T."/>
            <person name="Dinis M."/>
            <person name="Alvarez R."/>
            <person name="Tran N.C."/>
            <person name="Knight R."/>
            <person name="Edlund A."/>
        </authorList>
    </citation>
    <scope>NUCLEOTIDE SEQUENCE</scope>
    <source>
        <strain evidence="3">JCVI_30_bin.13</strain>
    </source>
</reference>
<dbReference type="PANTHER" id="PTHR40047:SF1">
    <property type="entry name" value="UPF0703 PROTEIN YCGQ"/>
    <property type="match status" value="1"/>
</dbReference>
<gene>
    <name evidence="3" type="ORF">HXK09_09970</name>
</gene>